<evidence type="ECO:0000313" key="2">
    <source>
        <dbReference type="Proteomes" id="UP000887013"/>
    </source>
</evidence>
<name>A0A8X6NCD0_NEPPI</name>
<organism evidence="1 2">
    <name type="scientific">Nephila pilipes</name>
    <name type="common">Giant wood spider</name>
    <name type="synonym">Nephila maculata</name>
    <dbReference type="NCBI Taxonomy" id="299642"/>
    <lineage>
        <taxon>Eukaryota</taxon>
        <taxon>Metazoa</taxon>
        <taxon>Ecdysozoa</taxon>
        <taxon>Arthropoda</taxon>
        <taxon>Chelicerata</taxon>
        <taxon>Arachnida</taxon>
        <taxon>Araneae</taxon>
        <taxon>Araneomorphae</taxon>
        <taxon>Entelegynae</taxon>
        <taxon>Araneoidea</taxon>
        <taxon>Nephilidae</taxon>
        <taxon>Nephila</taxon>
    </lineage>
</organism>
<comment type="caution">
    <text evidence="1">The sequence shown here is derived from an EMBL/GenBank/DDBJ whole genome shotgun (WGS) entry which is preliminary data.</text>
</comment>
<keyword evidence="2" id="KW-1185">Reference proteome</keyword>
<gene>
    <name evidence="1" type="ORF">NPIL_179261</name>
</gene>
<dbReference type="AlphaFoldDB" id="A0A8X6NCD0"/>
<evidence type="ECO:0000313" key="1">
    <source>
        <dbReference type="EMBL" id="GFT07285.1"/>
    </source>
</evidence>
<dbReference type="EMBL" id="BMAW01056700">
    <property type="protein sequence ID" value="GFT07285.1"/>
    <property type="molecule type" value="Genomic_DNA"/>
</dbReference>
<proteinExistence type="predicted"/>
<sequence length="92" mass="10249">MLGIYYLVQGVPNFSQSMYPQMDRFCHVFPTGSVLFRISQLDRSFSPYPTGSVACRVPSSGSILFFISPGSSVLYPHISKWLGPFPRRAVVA</sequence>
<accession>A0A8X6NCD0</accession>
<reference evidence="1" key="1">
    <citation type="submission" date="2020-08" db="EMBL/GenBank/DDBJ databases">
        <title>Multicomponent nature underlies the extraordinary mechanical properties of spider dragline silk.</title>
        <authorList>
            <person name="Kono N."/>
            <person name="Nakamura H."/>
            <person name="Mori M."/>
            <person name="Yoshida Y."/>
            <person name="Ohtoshi R."/>
            <person name="Malay A.D."/>
            <person name="Moran D.A.P."/>
            <person name="Tomita M."/>
            <person name="Numata K."/>
            <person name="Arakawa K."/>
        </authorList>
    </citation>
    <scope>NUCLEOTIDE SEQUENCE</scope>
</reference>
<protein>
    <submittedName>
        <fullName evidence="1">Uncharacterized protein</fullName>
    </submittedName>
</protein>
<dbReference type="Proteomes" id="UP000887013">
    <property type="component" value="Unassembled WGS sequence"/>
</dbReference>